<name>A0ABN8B5M6_CHISP</name>
<comment type="subcellular location">
    <subcellularLocation>
        <location evidence="1">Mitochondrion outer membrane</location>
        <topology evidence="1">Multi-pass membrane protein</topology>
    </subcellularLocation>
</comment>
<dbReference type="PANTHER" id="PTHR21346:SF0">
    <property type="entry name" value="RE45833P"/>
    <property type="match status" value="1"/>
</dbReference>
<evidence type="ECO:0000256" key="3">
    <source>
        <dbReference type="ARBA" id="ARBA00022692"/>
    </source>
</evidence>
<gene>
    <name evidence="7" type="ORF">CHILSU_LOCUS6237</name>
</gene>
<evidence type="ECO:0000313" key="7">
    <source>
        <dbReference type="EMBL" id="CAH0402977.1"/>
    </source>
</evidence>
<keyword evidence="3" id="KW-0812">Transmembrane</keyword>
<dbReference type="Proteomes" id="UP001153292">
    <property type="component" value="Chromosome 22"/>
</dbReference>
<dbReference type="InterPro" id="IPR007014">
    <property type="entry name" value="FUN14"/>
</dbReference>
<feature type="compositionally biased region" description="Low complexity" evidence="6">
    <location>
        <begin position="192"/>
        <end position="207"/>
    </location>
</feature>
<protein>
    <recommendedName>
        <fullName evidence="9">MICOS complex subunit MIC10</fullName>
    </recommendedName>
</protein>
<feature type="region of interest" description="Disordered" evidence="6">
    <location>
        <begin position="458"/>
        <end position="483"/>
    </location>
</feature>
<feature type="region of interest" description="Disordered" evidence="6">
    <location>
        <begin position="340"/>
        <end position="362"/>
    </location>
</feature>
<evidence type="ECO:0000256" key="6">
    <source>
        <dbReference type="SAM" id="MobiDB-lite"/>
    </source>
</evidence>
<proteinExistence type="inferred from homology"/>
<keyword evidence="8" id="KW-1185">Reference proteome</keyword>
<evidence type="ECO:0008006" key="9">
    <source>
        <dbReference type="Google" id="ProtNLM"/>
    </source>
</evidence>
<feature type="region of interest" description="Disordered" evidence="6">
    <location>
        <begin position="137"/>
        <end position="163"/>
    </location>
</feature>
<keyword evidence="4" id="KW-1133">Transmembrane helix</keyword>
<evidence type="ECO:0000256" key="1">
    <source>
        <dbReference type="ARBA" id="ARBA00004374"/>
    </source>
</evidence>
<dbReference type="EMBL" id="OU963915">
    <property type="protein sequence ID" value="CAH0402977.1"/>
    <property type="molecule type" value="Genomic_DNA"/>
</dbReference>
<reference evidence="7" key="1">
    <citation type="submission" date="2021-12" db="EMBL/GenBank/DDBJ databases">
        <authorList>
            <person name="King R."/>
        </authorList>
    </citation>
    <scope>NUCLEOTIDE SEQUENCE</scope>
</reference>
<comment type="similarity">
    <text evidence="2">Belongs to the FUN14 family.</text>
</comment>
<evidence type="ECO:0000313" key="8">
    <source>
        <dbReference type="Proteomes" id="UP001153292"/>
    </source>
</evidence>
<accession>A0ABN8B5M6</accession>
<evidence type="ECO:0000256" key="2">
    <source>
        <dbReference type="ARBA" id="ARBA00009160"/>
    </source>
</evidence>
<dbReference type="PANTHER" id="PTHR21346">
    <property type="entry name" value="FUN14 DOMAIN CONTAINING"/>
    <property type="match status" value="1"/>
</dbReference>
<feature type="compositionally biased region" description="Polar residues" evidence="6">
    <location>
        <begin position="340"/>
        <end position="354"/>
    </location>
</feature>
<feature type="region of interest" description="Disordered" evidence="6">
    <location>
        <begin position="188"/>
        <end position="218"/>
    </location>
</feature>
<evidence type="ECO:0000256" key="4">
    <source>
        <dbReference type="ARBA" id="ARBA00022989"/>
    </source>
</evidence>
<sequence>MARPIPDINLRDISKLNEADIKPANSRTYIDAAVGRISGSSPSRNLVVGTLSGWLAGVTVIRVGKVAAFGLGGSIILLHFASEYGYINVNWDRVRESAGRSHAWVEKIVRFVRDNSCYSVGFVGGFFFGRSSLPGTPLSTTITEPPERPPIPPDPIPPPATPIAPLPKPMEPFKPTEEPNPFLEKPTFLSQPKPISHSPKISPSSIPNPSPSVTATKQAEPGYPNYNSYLYSIPGYSAFQPVSFPGVVQPNQAPIVQNETSSNDFVPFPTMATKEIIVEEKKNTETKPDMETQPSHSQKDILKPQTDFEEHFTPEIIPAVSVTETSQKTECKLSITSLTQGSGSTVTIPSQIPSKDNKTKTPERFSLKTSIPISKLDLKCVNTPPDPIFTNAVPKKVHANQPFPNLKPDNSSRVEIQSNIIIKTAQESENTEMKPNSQNNSISTLINAAEAINKTEAQFKKPDPKSEVTNDAKDTSTPPITTQASNAISRPLFNPINVETNKNNFVNKPPDGSFNEQKNQILFIQNKNTSNPKMLLTIQQQNPQVLLQRTNFDSKNLQAPSRLSNQSKKCKEEVVNDSGNSSKVVALKRLHQENCDENDFENLITENQIYGNKIVVKEKSQGTLQEQDLKNKAKIDKPIQNETKNVVLQPNFLYLSNVQFPANLMMIKNNSKVTQNNDIIKANKVISNENKVSESTTTVTNVDSNSQVKTNKSPNITVSKEIHVLKSSNNVLQTLSNKNNKTDLVFQTSNQKVIMNPQIVYQVPMIVESDNKLNQPFINMDYSKFVSQNKKDFPKPFEQNKTDKLFIACPYQMDSKLQPKIVITNIRPKISKIDEVSSLDIYEKRKRLRRLKYLSNRDSKEQKGDVKKSQEKEKTDIRKNIITPEKMTAEIFKEFANSKVTVGEGVSDSDSDYGEDELKEYNSIIKEFAEKTENDVGKVEFMSCLRLATLETYKEKELERQEKILRCDSVASAYIAAGRLDKIVHEEIAPEAPILRKALAPKKINDTKPKDPENGISLQRKQMFLSQLKLVQVPSQYKEGYERVWQVILKERKQREGGVHNDAKVKQTRQDVDWDTNGQLKMLTEIKNCVNENNNLVKRRLDSNSNGMDGDSIRVLAEKNFSELNRLSKMADRSVKLFSGQETRKRDLNPGFDSENIQNPQSNIDQKCYPSINIPNISKIISLKTTQEQNTVVSTQATSMDEPQSSAAGVKEMFREGRKASSVQDFSCQVEETMPWPGLETVMKSYKEFDAGMREIADLHRRNTSLRVECAHVTRAASRDSDRARALLAERQNLAIEENTLPVKANARLLAVGTASDSGALCTAAKYDTEPV</sequence>
<organism evidence="7 8">
    <name type="scientific">Chilo suppressalis</name>
    <name type="common">Asiatic rice borer moth</name>
    <dbReference type="NCBI Taxonomy" id="168631"/>
    <lineage>
        <taxon>Eukaryota</taxon>
        <taxon>Metazoa</taxon>
        <taxon>Ecdysozoa</taxon>
        <taxon>Arthropoda</taxon>
        <taxon>Hexapoda</taxon>
        <taxon>Insecta</taxon>
        <taxon>Pterygota</taxon>
        <taxon>Neoptera</taxon>
        <taxon>Endopterygota</taxon>
        <taxon>Lepidoptera</taxon>
        <taxon>Glossata</taxon>
        <taxon>Ditrysia</taxon>
        <taxon>Pyraloidea</taxon>
        <taxon>Crambidae</taxon>
        <taxon>Crambinae</taxon>
        <taxon>Chilo</taxon>
    </lineage>
</organism>
<feature type="compositionally biased region" description="Pro residues" evidence="6">
    <location>
        <begin position="148"/>
        <end position="163"/>
    </location>
</feature>
<evidence type="ECO:0000256" key="5">
    <source>
        <dbReference type="ARBA" id="ARBA00023136"/>
    </source>
</evidence>
<dbReference type="Pfam" id="PF04930">
    <property type="entry name" value="FUN14"/>
    <property type="match status" value="1"/>
</dbReference>
<keyword evidence="5" id="KW-0472">Membrane</keyword>
<feature type="compositionally biased region" description="Basic and acidic residues" evidence="6">
    <location>
        <begin position="458"/>
        <end position="474"/>
    </location>
</feature>